<dbReference type="EMBL" id="LCUC01000183">
    <property type="protein sequence ID" value="KKY34814.1"/>
    <property type="molecule type" value="Genomic_DNA"/>
</dbReference>
<dbReference type="Gene3D" id="2.30.60.10">
    <property type="entry name" value="Cyanovirin-N"/>
    <property type="match status" value="1"/>
</dbReference>
<name>A0A0G2FL98_9PEZI</name>
<dbReference type="InterPro" id="IPR011058">
    <property type="entry name" value="Cyanovirin-N"/>
</dbReference>
<keyword evidence="1" id="KW-0732">Signal</keyword>
<feature type="signal peptide" evidence="1">
    <location>
        <begin position="1"/>
        <end position="25"/>
    </location>
</feature>
<accession>A0A0G2FL98</accession>
<dbReference type="AlphaFoldDB" id="A0A0G2FL98"/>
<evidence type="ECO:0000313" key="3">
    <source>
        <dbReference type="EMBL" id="KKY34814.1"/>
    </source>
</evidence>
<organism evidence="3 4">
    <name type="scientific">Diaporthe ampelina</name>
    <dbReference type="NCBI Taxonomy" id="1214573"/>
    <lineage>
        <taxon>Eukaryota</taxon>
        <taxon>Fungi</taxon>
        <taxon>Dikarya</taxon>
        <taxon>Ascomycota</taxon>
        <taxon>Pezizomycotina</taxon>
        <taxon>Sordariomycetes</taxon>
        <taxon>Sordariomycetidae</taxon>
        <taxon>Diaporthales</taxon>
        <taxon>Diaporthaceae</taxon>
        <taxon>Diaporthe</taxon>
    </lineage>
</organism>
<dbReference type="OrthoDB" id="4672515at2759"/>
<reference evidence="3 4" key="2">
    <citation type="submission" date="2015-05" db="EMBL/GenBank/DDBJ databases">
        <authorList>
            <person name="Morales-Cruz A."/>
            <person name="Amrine K.C."/>
            <person name="Cantu D."/>
        </authorList>
    </citation>
    <scope>NUCLEOTIDE SEQUENCE [LARGE SCALE GENOMIC DNA]</scope>
    <source>
        <strain evidence="3">DA912</strain>
    </source>
</reference>
<dbReference type="Proteomes" id="UP000034680">
    <property type="component" value="Unassembled WGS sequence"/>
</dbReference>
<evidence type="ECO:0000256" key="1">
    <source>
        <dbReference type="SAM" id="SignalP"/>
    </source>
</evidence>
<feature type="domain" description="Cyanovirin-N" evidence="2">
    <location>
        <begin position="61"/>
        <end position="120"/>
    </location>
</feature>
<dbReference type="InterPro" id="IPR036673">
    <property type="entry name" value="Cyanovirin-N_sf"/>
</dbReference>
<evidence type="ECO:0000259" key="2">
    <source>
        <dbReference type="Pfam" id="PF08881"/>
    </source>
</evidence>
<feature type="chain" id="PRO_5002544050" description="Cyanovirin-N domain-containing protein" evidence="1">
    <location>
        <begin position="26"/>
        <end position="227"/>
    </location>
</feature>
<comment type="caution">
    <text evidence="3">The sequence shown here is derived from an EMBL/GenBank/DDBJ whole genome shotgun (WGS) entry which is preliminary data.</text>
</comment>
<proteinExistence type="predicted"/>
<gene>
    <name evidence="3" type="ORF">UCDDA912_g05176</name>
</gene>
<keyword evidence="4" id="KW-1185">Reference proteome</keyword>
<protein>
    <recommendedName>
        <fullName evidence="2">Cyanovirin-N domain-containing protein</fullName>
    </recommendedName>
</protein>
<dbReference type="Pfam" id="PF08881">
    <property type="entry name" value="CVNH"/>
    <property type="match status" value="1"/>
</dbReference>
<dbReference type="SUPFAM" id="SSF51322">
    <property type="entry name" value="Cyanovirin-N"/>
    <property type="match status" value="1"/>
</dbReference>
<reference evidence="3 4" key="1">
    <citation type="submission" date="2015-05" db="EMBL/GenBank/DDBJ databases">
        <title>Distinctive expansion of gene families associated with plant cell wall degradation and secondary metabolism in the genomes of grapevine trunk pathogens.</title>
        <authorList>
            <person name="Lawrence D.P."/>
            <person name="Travadon R."/>
            <person name="Rolshausen P.E."/>
            <person name="Baumgartner K."/>
        </authorList>
    </citation>
    <scope>NUCLEOTIDE SEQUENCE [LARGE SCALE GENOMIC DNA]</scope>
    <source>
        <strain evidence="3">DA912</strain>
    </source>
</reference>
<sequence length="227" mass="23828">MEALALRVALLFTTLAGTILQSAAGEPTGIGGNVAGSTITIPTSSPVPYNESCAVGTYLLNGTNLGIYCNTDDYSNWYYDWTSIDLDICVGNNAGTLIPYPFGNFSTSCGNCNVTWSHVDDAPHSTTYVTGYHSSVVSSVSTLFTPRWDDLYLTCSGCNAGFGTTVVPGQLALNQVLVNNDGTIGCFNVNGSTQLAQPTVERVTVPRTALATPTQTLDGQDAAATAW</sequence>
<evidence type="ECO:0000313" key="4">
    <source>
        <dbReference type="Proteomes" id="UP000034680"/>
    </source>
</evidence>